<evidence type="ECO:0000256" key="1">
    <source>
        <dbReference type="ARBA" id="ARBA00023002"/>
    </source>
</evidence>
<dbReference type="Pfam" id="PF05368">
    <property type="entry name" value="NmrA"/>
    <property type="match status" value="1"/>
</dbReference>
<dbReference type="PANTHER" id="PTHR10366">
    <property type="entry name" value="NAD DEPENDENT EPIMERASE/DEHYDRATASE"/>
    <property type="match status" value="1"/>
</dbReference>
<dbReference type="InterPro" id="IPR050425">
    <property type="entry name" value="NAD(P)_dehydrat-like"/>
</dbReference>
<protein>
    <submittedName>
        <fullName evidence="3">Phenylacetaldehyde reductase (2-phenylethanol synthase)</fullName>
    </submittedName>
</protein>
<organism evidence="3 4">
    <name type="scientific">Durusdinium trenchii</name>
    <dbReference type="NCBI Taxonomy" id="1381693"/>
    <lineage>
        <taxon>Eukaryota</taxon>
        <taxon>Sar</taxon>
        <taxon>Alveolata</taxon>
        <taxon>Dinophyceae</taxon>
        <taxon>Suessiales</taxon>
        <taxon>Symbiodiniaceae</taxon>
        <taxon>Durusdinium</taxon>
    </lineage>
</organism>
<sequence>METRGCVAVVGARGYVGRALVEGLLDDGWSVRASVRRPGREVRDVLARQILRCGGAVVERRLTASAADVLEKGSLDEALRGADYVVYCVQPSRKFDKSAVLRPRQLVVADAVACVENLAASVDASGSVRRVIFVGSFEAVSLSPLDKITQFSNTHAYSERDWSQPDLSTQWHALAAQKAELRITELANAAAGWDMVALVPGLCLGAQAQEDVLNKYLEGRTEMQIPVVDTSDLVSAAVRSLASPPGRYLLVAGCLWVSEIRWRIKRAREKASRKTVFKSLRSRLSLNRSFKPGSDTALNVHWEFDCSKAIEHLGVSFADVDDTLDAFVQAVVAT</sequence>
<proteinExistence type="predicted"/>
<dbReference type="Gene3D" id="3.40.50.720">
    <property type="entry name" value="NAD(P)-binding Rossmann-like Domain"/>
    <property type="match status" value="1"/>
</dbReference>
<dbReference type="EMBL" id="CAXAMM010018915">
    <property type="protein sequence ID" value="CAK9044645.1"/>
    <property type="molecule type" value="Genomic_DNA"/>
</dbReference>
<evidence type="ECO:0000313" key="3">
    <source>
        <dbReference type="EMBL" id="CAK9044645.1"/>
    </source>
</evidence>
<keyword evidence="4" id="KW-1185">Reference proteome</keyword>
<comment type="caution">
    <text evidence="3">The sequence shown here is derived from an EMBL/GenBank/DDBJ whole genome shotgun (WGS) entry which is preliminary data.</text>
</comment>
<dbReference type="Proteomes" id="UP001642464">
    <property type="component" value="Unassembled WGS sequence"/>
</dbReference>
<evidence type="ECO:0000259" key="2">
    <source>
        <dbReference type="Pfam" id="PF05368"/>
    </source>
</evidence>
<dbReference type="SUPFAM" id="SSF51735">
    <property type="entry name" value="NAD(P)-binding Rossmann-fold domains"/>
    <property type="match status" value="1"/>
</dbReference>
<dbReference type="PANTHER" id="PTHR10366:SF564">
    <property type="entry name" value="STEROL-4-ALPHA-CARBOXYLATE 3-DEHYDROGENASE, DECARBOXYLATING"/>
    <property type="match status" value="1"/>
</dbReference>
<keyword evidence="1" id="KW-0560">Oxidoreductase</keyword>
<evidence type="ECO:0000313" key="4">
    <source>
        <dbReference type="Proteomes" id="UP001642464"/>
    </source>
</evidence>
<feature type="domain" description="NmrA-like" evidence="2">
    <location>
        <begin position="6"/>
        <end position="141"/>
    </location>
</feature>
<dbReference type="InterPro" id="IPR036291">
    <property type="entry name" value="NAD(P)-bd_dom_sf"/>
</dbReference>
<reference evidence="3 4" key="1">
    <citation type="submission" date="2024-02" db="EMBL/GenBank/DDBJ databases">
        <authorList>
            <person name="Chen Y."/>
            <person name="Shah S."/>
            <person name="Dougan E. K."/>
            <person name="Thang M."/>
            <person name="Chan C."/>
        </authorList>
    </citation>
    <scope>NUCLEOTIDE SEQUENCE [LARGE SCALE GENOMIC DNA]</scope>
</reference>
<name>A0ABP0M324_9DINO</name>
<accession>A0ABP0M324</accession>
<gene>
    <name evidence="3" type="ORF">SCF082_LOCUS25341</name>
</gene>
<dbReference type="InterPro" id="IPR008030">
    <property type="entry name" value="NmrA-like"/>
</dbReference>